<organism evidence="1 2">
    <name type="scientific">Phormidesmis priestleyi Ana</name>
    <dbReference type="NCBI Taxonomy" id="1666911"/>
    <lineage>
        <taxon>Bacteria</taxon>
        <taxon>Bacillati</taxon>
        <taxon>Cyanobacteriota</taxon>
        <taxon>Cyanophyceae</taxon>
        <taxon>Leptolyngbyales</taxon>
        <taxon>Leptolyngbyaceae</taxon>
        <taxon>Phormidesmis</taxon>
    </lineage>
</organism>
<dbReference type="Pfam" id="PF10052">
    <property type="entry name" value="DUF2288"/>
    <property type="match status" value="1"/>
</dbReference>
<name>A0A0P8A065_9CYAN</name>
<comment type="caution">
    <text evidence="1">The sequence shown here is derived from an EMBL/GenBank/DDBJ whole genome shotgun (WGS) entry which is preliminary data.</text>
</comment>
<reference evidence="1 2" key="1">
    <citation type="submission" date="2015-09" db="EMBL/GenBank/DDBJ databases">
        <title>Identification and resolution of microdiversity through metagenomic sequencing of parallel consortia.</title>
        <authorList>
            <person name="Nelson W.C."/>
            <person name="Romine M.F."/>
            <person name="Lindemann S.R."/>
        </authorList>
    </citation>
    <scope>NUCLEOTIDE SEQUENCE [LARGE SCALE GENOMIC DNA]</scope>
    <source>
        <strain evidence="1">Ana</strain>
    </source>
</reference>
<evidence type="ECO:0000313" key="1">
    <source>
        <dbReference type="EMBL" id="KPQ36259.1"/>
    </source>
</evidence>
<accession>A0A0P8A065</accession>
<dbReference type="Proteomes" id="UP000050465">
    <property type="component" value="Unassembled WGS sequence"/>
</dbReference>
<evidence type="ECO:0000313" key="2">
    <source>
        <dbReference type="Proteomes" id="UP000050465"/>
    </source>
</evidence>
<sequence length="105" mass="11892">MSEATSQNLYTELKNMMGPVQWDWLKPHVQRDAVVVVNPHLDLAEVGVAISTDHTQAVERWITEQLILKPNAEQLARWSKENKSFISLIVQPYVLIQEPASAPDS</sequence>
<dbReference type="InterPro" id="IPR018741">
    <property type="entry name" value="DUF2288"/>
</dbReference>
<dbReference type="STRING" id="1666911.HLUCCA11_06925"/>
<proteinExistence type="predicted"/>
<protein>
    <submittedName>
        <fullName evidence="1">Putative conserved small protein</fullName>
    </submittedName>
</protein>
<dbReference type="AlphaFoldDB" id="A0A0P8A065"/>
<dbReference type="EMBL" id="LJZR01000007">
    <property type="protein sequence ID" value="KPQ36259.1"/>
    <property type="molecule type" value="Genomic_DNA"/>
</dbReference>
<gene>
    <name evidence="1" type="ORF">HLUCCA11_06925</name>
</gene>
<dbReference type="PATRIC" id="fig|1666911.3.peg.4983"/>